<dbReference type="InterPro" id="IPR027417">
    <property type="entry name" value="P-loop_NTPase"/>
</dbReference>
<dbReference type="PROSITE" id="PS51158">
    <property type="entry name" value="ALPHA_KINASE"/>
    <property type="match status" value="1"/>
</dbReference>
<reference evidence="5 6" key="1">
    <citation type="submission" date="2022-05" db="EMBL/GenBank/DDBJ databases">
        <authorList>
            <consortium name="Genoscope - CEA"/>
            <person name="William W."/>
        </authorList>
    </citation>
    <scope>NUCLEOTIDE SEQUENCE [LARGE SCALE GENOMIC DNA]</scope>
</reference>
<dbReference type="SMART" id="SM00811">
    <property type="entry name" value="Alpha_kinase"/>
    <property type="match status" value="1"/>
</dbReference>
<dbReference type="PANTHER" id="PTHR46747">
    <property type="entry name" value="ALPHA-PROTEIN KINASE 1"/>
    <property type="match status" value="1"/>
</dbReference>
<keyword evidence="3" id="KW-0418">Kinase</keyword>
<evidence type="ECO:0000313" key="5">
    <source>
        <dbReference type="EMBL" id="CAH3136771.1"/>
    </source>
</evidence>
<dbReference type="PANTHER" id="PTHR46747:SF1">
    <property type="entry name" value="ALPHA-PROTEIN KINASE 1"/>
    <property type="match status" value="1"/>
</dbReference>
<evidence type="ECO:0000259" key="4">
    <source>
        <dbReference type="PROSITE" id="PS51158"/>
    </source>
</evidence>
<keyword evidence="1" id="KW-0723">Serine/threonine-protein kinase</keyword>
<evidence type="ECO:0000256" key="2">
    <source>
        <dbReference type="ARBA" id="ARBA00022679"/>
    </source>
</evidence>
<proteinExistence type="predicted"/>
<evidence type="ECO:0000256" key="1">
    <source>
        <dbReference type="ARBA" id="ARBA00022527"/>
    </source>
</evidence>
<dbReference type="SUPFAM" id="SSF52540">
    <property type="entry name" value="P-loop containing nucleoside triphosphate hydrolases"/>
    <property type="match status" value="1"/>
</dbReference>
<dbReference type="SUPFAM" id="SSF56112">
    <property type="entry name" value="Protein kinase-like (PK-like)"/>
    <property type="match status" value="1"/>
</dbReference>
<keyword evidence="6" id="KW-1185">Reference proteome</keyword>
<comment type="caution">
    <text evidence="5">The sequence shown here is derived from an EMBL/GenBank/DDBJ whole genome shotgun (WGS) entry which is preliminary data.</text>
</comment>
<name>A0ABN8PBD6_9CNID</name>
<dbReference type="EMBL" id="CALNXK010000058">
    <property type="protein sequence ID" value="CAH3136771.1"/>
    <property type="molecule type" value="Genomic_DNA"/>
</dbReference>
<dbReference type="InterPro" id="IPR043529">
    <property type="entry name" value="ALPK1"/>
</dbReference>
<dbReference type="InterPro" id="IPR004166">
    <property type="entry name" value="a-kinase_dom"/>
</dbReference>
<dbReference type="Gene3D" id="3.30.200.20">
    <property type="entry name" value="Phosphorylase Kinase, domain 1"/>
    <property type="match status" value="1"/>
</dbReference>
<gene>
    <name evidence="5" type="ORF">PLOB_00038624</name>
</gene>
<dbReference type="InterPro" id="IPR011009">
    <property type="entry name" value="Kinase-like_dom_sf"/>
</dbReference>
<dbReference type="Pfam" id="PF02816">
    <property type="entry name" value="Alpha_kinase"/>
    <property type="match status" value="1"/>
</dbReference>
<dbReference type="Proteomes" id="UP001159405">
    <property type="component" value="Unassembled WGS sequence"/>
</dbReference>
<accession>A0ABN8PBD6</accession>
<feature type="domain" description="Alpha-type protein kinase" evidence="4">
    <location>
        <begin position="934"/>
        <end position="1161"/>
    </location>
</feature>
<evidence type="ECO:0000256" key="3">
    <source>
        <dbReference type="ARBA" id="ARBA00022777"/>
    </source>
</evidence>
<keyword evidence="2" id="KW-0808">Transferase</keyword>
<dbReference type="Gene3D" id="3.20.200.10">
    <property type="entry name" value="MHCK/EF2 kinase"/>
    <property type="match status" value="1"/>
</dbReference>
<organism evidence="5 6">
    <name type="scientific">Porites lobata</name>
    <dbReference type="NCBI Taxonomy" id="104759"/>
    <lineage>
        <taxon>Eukaryota</taxon>
        <taxon>Metazoa</taxon>
        <taxon>Cnidaria</taxon>
        <taxon>Anthozoa</taxon>
        <taxon>Hexacorallia</taxon>
        <taxon>Scleractinia</taxon>
        <taxon>Fungiina</taxon>
        <taxon>Poritidae</taxon>
        <taxon>Porites</taxon>
    </lineage>
</organism>
<sequence>MAALFTPLKPVVFQGNNRIDHNLGLELSSSVESVIDYVDIKAKLSQPCCVLIYGEPGCGRTTLLLEIASAFLANGLRNSEILGVRVRPGCSVESLWNYLSEISKDKQDKDTASLLSQSTAKLNKKYSTAQSFLSSNFKLVLIDDVYSDGGIVWSHLSQMLLKVTAAAIVVCTKKDAPSVQSTLTEQAVLSVELKGLCMDSFKKYLDSKILNSRLSEEKQWKIFSMLNGNPTALKILVNTVNEYKLPSESLECIIPSWSEDMKTEKENDSCSTLLQFTFSHLDAREKQVFDQLCQLREPLPAVKFPEEVEKLIRLGLVNKSTFGPTDDAVEVIHSVSVASCLQHSLSPAADSDVQVPFSAFDAWHSLLSEKLCQLITDAKGNAWPFVPEKWQYISNVGAEERYNIKELITAKNAVVPHLTEQDILEECLFHALKQKKYNVVAALVFVMDRFTYWQGSSHTTLQLVDYLKANSPDTPIAPQLLIRKVRIMKNAGDLQGAEQALDDLLIQKSHVGEWIYKDKHDHQLVSAVCIQIKGDIQYNLGQWAQGAKLLIDSLILFSTLPIPDTKGISSSLSILAKCLQQMTLTEYFPLAQMYGLSASHPLLQSYYCSHEAAFRSQYTPLFYARHKGQAAEVMLRYSKLIPDKVQRQAHLNISIEDFKDSIQAHTDLQSLKSREEFFVFTCAVYKLGLAYQEMSTQDSIGRAQHLDKISKLLYEHYCSFPGVILLDKKITSLIAHCLDFLKLSHFIDGNVNQTEGLPFVREQVKSSCFLMNSVKPNATSEEGETKKPWKIPETDCPVSSVIDGVNIDNEEFSFASHEDVLKKRSMGRSVTDKLSETREHMTADIMSAYSGKPQPEKNASENGITIDRECDTKDSKSVVMETVDRSVITQDLELGTVPLLFDGFLPSKVLDIQPQLQALQLDSSQRVQGAVVWRFDSTRNEWRGENTLAFVGSVLELEEGKEGAQRNAFMVEFINQDDPFAKYVAKCYKKTKNIQQYQQDVICQMTARYYATLFNQQLYQAELNVGHIQFLPVVLLQLINEDGSLSGVYNVEPYMAGEFVKLTNNLNFVRRVGPVSDLVLAFGHFSYQASNELLVIVDIQGWTPSAENQSRCTFLTDPQIHSVVYKCFGTGNLRQNGFDGFWRHMHPECNEICKKLQLVRPNAK</sequence>
<protein>
    <recommendedName>
        <fullName evidence="4">Alpha-type protein kinase domain-containing protein</fullName>
    </recommendedName>
</protein>
<evidence type="ECO:0000313" key="6">
    <source>
        <dbReference type="Proteomes" id="UP001159405"/>
    </source>
</evidence>
<dbReference type="Gene3D" id="3.40.50.300">
    <property type="entry name" value="P-loop containing nucleotide triphosphate hydrolases"/>
    <property type="match status" value="1"/>
</dbReference>